<accession>A0ABS8IKI1</accession>
<proteinExistence type="predicted"/>
<dbReference type="RefSeq" id="WP_229490603.1">
    <property type="nucleotide sequence ID" value="NZ_JAIVFQ010000142.1"/>
</dbReference>
<dbReference type="EMBL" id="JAIVFQ010000142">
    <property type="protein sequence ID" value="MCC5604623.1"/>
    <property type="molecule type" value="Genomic_DNA"/>
</dbReference>
<evidence type="ECO:0000313" key="2">
    <source>
        <dbReference type="EMBL" id="MCC5604623.1"/>
    </source>
</evidence>
<dbReference type="Proteomes" id="UP001199525">
    <property type="component" value="Unassembled WGS sequence"/>
</dbReference>
<keyword evidence="3" id="KW-1185">Reference proteome</keyword>
<evidence type="ECO:0000256" key="1">
    <source>
        <dbReference type="SAM" id="SignalP"/>
    </source>
</evidence>
<name>A0ABS8IKI1_9NOSO</name>
<keyword evidence="1" id="KW-0732">Signal</keyword>
<feature type="chain" id="PRO_5047370371" evidence="1">
    <location>
        <begin position="33"/>
        <end position="126"/>
    </location>
</feature>
<comment type="caution">
    <text evidence="2">The sequence shown here is derived from an EMBL/GenBank/DDBJ whole genome shotgun (WGS) entry which is preliminary data.</text>
</comment>
<evidence type="ECO:0000313" key="3">
    <source>
        <dbReference type="Proteomes" id="UP001199525"/>
    </source>
</evidence>
<protein>
    <submittedName>
        <fullName evidence="2">Uncharacterized protein</fullName>
    </submittedName>
</protein>
<reference evidence="2 3" key="1">
    <citation type="journal article" date="2021" name="Microorganisms">
        <title>Genome Evolution of Filamentous Cyanobacterium Nostoc Species: From Facultative Symbiosis to Free Living.</title>
        <authorList>
            <person name="Huo D."/>
            <person name="Li H."/>
            <person name="Cai F."/>
            <person name="Guo X."/>
            <person name="Qiao Z."/>
            <person name="Wang W."/>
            <person name="Yu G."/>
            <person name="Li R."/>
        </authorList>
    </citation>
    <scope>NUCLEOTIDE SEQUENCE [LARGE SCALE GENOMIC DNA]</scope>
    <source>
        <strain evidence="2 3">CHAB 5714</strain>
    </source>
</reference>
<gene>
    <name evidence="2" type="ORF">LC586_37150</name>
</gene>
<feature type="signal peptide" evidence="1">
    <location>
        <begin position="1"/>
        <end position="32"/>
    </location>
</feature>
<sequence length="126" mass="14144">MKQKLQNKNSMKTKILPFIAAFSFFTNSPACAEYIGAANISEQTDRVYYIMVQGKNPETPANKSGILTWTKKIDFDKELSLNPSVLIYNPYLSIGFGKCLNYYLCPSSLQMSSDMCVVCGYSYSTN</sequence>
<organism evidence="2 3">
    <name type="scientific">Nostoc favosum CHAB5714</name>
    <dbReference type="NCBI Taxonomy" id="2780399"/>
    <lineage>
        <taxon>Bacteria</taxon>
        <taxon>Bacillati</taxon>
        <taxon>Cyanobacteriota</taxon>
        <taxon>Cyanophyceae</taxon>
        <taxon>Nostocales</taxon>
        <taxon>Nostocaceae</taxon>
        <taxon>Nostoc</taxon>
        <taxon>Nostoc favosum</taxon>
    </lineage>
</organism>